<proteinExistence type="predicted"/>
<keyword evidence="2" id="KW-0378">Hydrolase</keyword>
<dbReference type="Proteomes" id="UP000659904">
    <property type="component" value="Unassembled WGS sequence"/>
</dbReference>
<feature type="domain" description="SGNH hydrolase-type esterase" evidence="1">
    <location>
        <begin position="71"/>
        <end position="245"/>
    </location>
</feature>
<dbReference type="InterPro" id="IPR013830">
    <property type="entry name" value="SGNH_hydro"/>
</dbReference>
<dbReference type="SUPFAM" id="SSF52266">
    <property type="entry name" value="SGNH hydrolase"/>
    <property type="match status" value="1"/>
</dbReference>
<reference evidence="2 3" key="1">
    <citation type="submission" date="2021-01" db="EMBL/GenBank/DDBJ databases">
        <title>Whole genome shotgun sequence of Catellatospora citrea NBRC 14495.</title>
        <authorList>
            <person name="Komaki H."/>
            <person name="Tamura T."/>
        </authorList>
    </citation>
    <scope>NUCLEOTIDE SEQUENCE [LARGE SCALE GENOMIC DNA]</scope>
    <source>
        <strain evidence="2 3">NBRC 14495</strain>
    </source>
</reference>
<dbReference type="AlphaFoldDB" id="A0A8J3K3F0"/>
<evidence type="ECO:0000313" key="3">
    <source>
        <dbReference type="Proteomes" id="UP000659904"/>
    </source>
</evidence>
<dbReference type="InterPro" id="IPR036514">
    <property type="entry name" value="SGNH_hydro_sf"/>
</dbReference>
<name>A0A8J3K3F0_9ACTN</name>
<gene>
    <name evidence="2" type="ORF">Cci01nite_11300</name>
</gene>
<protein>
    <submittedName>
        <fullName evidence="2">SGNH hydrolase</fullName>
    </submittedName>
</protein>
<accession>A0A8J3K3F0</accession>
<keyword evidence="3" id="KW-1185">Reference proteome</keyword>
<organism evidence="2 3">
    <name type="scientific">Catellatospora citrea</name>
    <dbReference type="NCBI Taxonomy" id="53366"/>
    <lineage>
        <taxon>Bacteria</taxon>
        <taxon>Bacillati</taxon>
        <taxon>Actinomycetota</taxon>
        <taxon>Actinomycetes</taxon>
        <taxon>Micromonosporales</taxon>
        <taxon>Micromonosporaceae</taxon>
        <taxon>Catellatospora</taxon>
    </lineage>
</organism>
<dbReference type="EMBL" id="BONH01000002">
    <property type="protein sequence ID" value="GIF96036.1"/>
    <property type="molecule type" value="Genomic_DNA"/>
</dbReference>
<evidence type="ECO:0000259" key="1">
    <source>
        <dbReference type="Pfam" id="PF13472"/>
    </source>
</evidence>
<dbReference type="CDD" id="cd01836">
    <property type="entry name" value="FeeA_FeeB_like"/>
    <property type="match status" value="1"/>
</dbReference>
<sequence length="258" mass="26930">MNADRVRAAVSIRGMGQIAVRASRPLAYALAPVLITQGVRVRRRTPVLPEAGGDRHGVEGAGPREALAVLLLGESTAAGVGVSEQSAGLAPALAAGLARHSGRPVTWRVAARTGSNARQALRGLLPQVSGDSYDVAVVALGVNDVLEMRSARAWQRDVAALVTALARCLRPGGRIILAGVPDLAGFPSLPQPTRAVLARHARHLDLRLARVAAAAPSTVHVPSPRIDSPDLYAEDGFHPSAAGYRMWADHLLHATTSA</sequence>
<dbReference type="GO" id="GO:0016787">
    <property type="term" value="F:hydrolase activity"/>
    <property type="evidence" value="ECO:0007669"/>
    <property type="project" value="UniProtKB-KW"/>
</dbReference>
<comment type="caution">
    <text evidence="2">The sequence shown here is derived from an EMBL/GenBank/DDBJ whole genome shotgun (WGS) entry which is preliminary data.</text>
</comment>
<evidence type="ECO:0000313" key="2">
    <source>
        <dbReference type="EMBL" id="GIF96036.1"/>
    </source>
</evidence>
<dbReference type="Pfam" id="PF13472">
    <property type="entry name" value="Lipase_GDSL_2"/>
    <property type="match status" value="1"/>
</dbReference>
<dbReference type="Gene3D" id="3.40.50.1110">
    <property type="entry name" value="SGNH hydrolase"/>
    <property type="match status" value="1"/>
</dbReference>